<dbReference type="AlphaFoldDB" id="A0A9P9AUH0"/>
<sequence>MPTQTPPPQGPSLPVSSASPLLSSFTTFLTLSLHSLLYHRALYPAATFLTARALNLPVHQSRHPGLCAWINDAVAAVAQQLQDGAVRRIAVVMHAPPDKKLAVLERWVFDVESFPTWGQVLLNDDEAAQQLQEDDEVEDAEGEDDLPPAVQEKDAVNWIDVNEALRGALRRIAYAAESKPPLPEGSTFTLAVELRDEAPAPIRHPQPWIPSQPNLQPPTKSAPNQGSSLVGSSTTPIRSVQAGPLFFECWLEQTSIDSSSKMPITPNAKPHLRNRAIRTS</sequence>
<reference evidence="4 5" key="1">
    <citation type="journal article" date="2021" name="Nat. Commun.">
        <title>Genetic determinants of endophytism in the Arabidopsis root mycobiome.</title>
        <authorList>
            <person name="Mesny F."/>
            <person name="Miyauchi S."/>
            <person name="Thiergart T."/>
            <person name="Pickel B."/>
            <person name="Atanasova L."/>
            <person name="Karlsson M."/>
            <person name="Huettel B."/>
            <person name="Barry K.W."/>
            <person name="Haridas S."/>
            <person name="Chen C."/>
            <person name="Bauer D."/>
            <person name="Andreopoulos W."/>
            <person name="Pangilinan J."/>
            <person name="LaButti K."/>
            <person name="Riley R."/>
            <person name="Lipzen A."/>
            <person name="Clum A."/>
            <person name="Drula E."/>
            <person name="Henrissat B."/>
            <person name="Kohler A."/>
            <person name="Grigoriev I.V."/>
            <person name="Martin F.M."/>
            <person name="Hacquard S."/>
        </authorList>
    </citation>
    <scope>NUCLEOTIDE SEQUENCE [LARGE SCALE GENOMIC DNA]</scope>
    <source>
        <strain evidence="4 5">MPI-CAGE-CH-0241</strain>
    </source>
</reference>
<dbReference type="Gene3D" id="3.30.900.10">
    <property type="entry name" value="HORMA domain"/>
    <property type="match status" value="1"/>
</dbReference>
<feature type="domain" description="HORMA" evidence="3">
    <location>
        <begin position="19"/>
        <end position="251"/>
    </location>
</feature>
<keyword evidence="5" id="KW-1185">Reference proteome</keyword>
<dbReference type="InterPro" id="IPR003511">
    <property type="entry name" value="HORMA_dom"/>
</dbReference>
<feature type="compositionally biased region" description="Basic residues" evidence="2">
    <location>
        <begin position="270"/>
        <end position="280"/>
    </location>
</feature>
<feature type="region of interest" description="Disordered" evidence="2">
    <location>
        <begin position="201"/>
        <end position="234"/>
    </location>
</feature>
<dbReference type="OrthoDB" id="21254at2759"/>
<feature type="compositionally biased region" description="Polar residues" evidence="2">
    <location>
        <begin position="211"/>
        <end position="234"/>
    </location>
</feature>
<organism evidence="4 5">
    <name type="scientific">Thelonectria olida</name>
    <dbReference type="NCBI Taxonomy" id="1576542"/>
    <lineage>
        <taxon>Eukaryota</taxon>
        <taxon>Fungi</taxon>
        <taxon>Dikarya</taxon>
        <taxon>Ascomycota</taxon>
        <taxon>Pezizomycotina</taxon>
        <taxon>Sordariomycetes</taxon>
        <taxon>Hypocreomycetidae</taxon>
        <taxon>Hypocreales</taxon>
        <taxon>Nectriaceae</taxon>
        <taxon>Thelonectria</taxon>
    </lineage>
</organism>
<comment type="similarity">
    <text evidence="1">Belongs to the MAD2 family.</text>
</comment>
<protein>
    <submittedName>
        <fullName evidence="4">HORMA domain-containing protein</fullName>
    </submittedName>
</protein>
<dbReference type="InterPro" id="IPR045091">
    <property type="entry name" value="Mad2-like"/>
</dbReference>
<dbReference type="InterPro" id="IPR036570">
    <property type="entry name" value="HORMA_dom_sf"/>
</dbReference>
<evidence type="ECO:0000313" key="4">
    <source>
        <dbReference type="EMBL" id="KAH6895704.1"/>
    </source>
</evidence>
<dbReference type="GO" id="GO:0016035">
    <property type="term" value="C:zeta DNA polymerase complex"/>
    <property type="evidence" value="ECO:0007669"/>
    <property type="project" value="TreeGrafter"/>
</dbReference>
<dbReference type="PANTHER" id="PTHR11842:SF10">
    <property type="entry name" value="MITOTIC SPINDLE ASSEMBLY CHECKPOINT PROTEIN MAD2B"/>
    <property type="match status" value="1"/>
</dbReference>
<evidence type="ECO:0000313" key="5">
    <source>
        <dbReference type="Proteomes" id="UP000777438"/>
    </source>
</evidence>
<evidence type="ECO:0000259" key="3">
    <source>
        <dbReference type="PROSITE" id="PS50815"/>
    </source>
</evidence>
<accession>A0A9P9AUH0</accession>
<dbReference type="Proteomes" id="UP000777438">
    <property type="component" value="Unassembled WGS sequence"/>
</dbReference>
<dbReference type="PROSITE" id="PS50815">
    <property type="entry name" value="HORMA"/>
    <property type="match status" value="1"/>
</dbReference>
<name>A0A9P9AUH0_9HYPO</name>
<dbReference type="PANTHER" id="PTHR11842">
    <property type="entry name" value="MITOTIC SPINDLE ASSEMBLY CHECKPOINT PROTEIN MAD2"/>
    <property type="match status" value="1"/>
</dbReference>
<proteinExistence type="inferred from homology"/>
<dbReference type="Pfam" id="PF02301">
    <property type="entry name" value="HORMA"/>
    <property type="match status" value="1"/>
</dbReference>
<dbReference type="EMBL" id="JAGPYM010000004">
    <property type="protein sequence ID" value="KAH6895704.1"/>
    <property type="molecule type" value="Genomic_DNA"/>
</dbReference>
<comment type="caution">
    <text evidence="4">The sequence shown here is derived from an EMBL/GenBank/DDBJ whole genome shotgun (WGS) entry which is preliminary data.</text>
</comment>
<dbReference type="SUPFAM" id="SSF56019">
    <property type="entry name" value="The spindle assembly checkpoint protein mad2"/>
    <property type="match status" value="1"/>
</dbReference>
<evidence type="ECO:0000256" key="1">
    <source>
        <dbReference type="ARBA" id="ARBA00010348"/>
    </source>
</evidence>
<feature type="region of interest" description="Disordered" evidence="2">
    <location>
        <begin position="258"/>
        <end position="280"/>
    </location>
</feature>
<gene>
    <name evidence="4" type="ORF">B0T10DRAFT_455950</name>
</gene>
<evidence type="ECO:0000256" key="2">
    <source>
        <dbReference type="SAM" id="MobiDB-lite"/>
    </source>
</evidence>